<dbReference type="HOGENOM" id="CLU_1194433_0_0_7"/>
<keyword evidence="3" id="KW-1185">Reference proteome</keyword>
<organism evidence="2 3">
    <name type="scientific">Citrifermentans bemidjiense (strain ATCC BAA-1014 / DSM 16622 / JCM 12645 / Bem)</name>
    <name type="common">Geobacter bemidjiensis</name>
    <dbReference type="NCBI Taxonomy" id="404380"/>
    <lineage>
        <taxon>Bacteria</taxon>
        <taxon>Pseudomonadati</taxon>
        <taxon>Thermodesulfobacteriota</taxon>
        <taxon>Desulfuromonadia</taxon>
        <taxon>Geobacterales</taxon>
        <taxon>Geobacteraceae</taxon>
        <taxon>Citrifermentans</taxon>
    </lineage>
</organism>
<dbReference type="STRING" id="404380.Gbem_1607"/>
<accession>B5E8P0</accession>
<dbReference type="PANTHER" id="PTHR43591">
    <property type="entry name" value="METHYLTRANSFERASE"/>
    <property type="match status" value="1"/>
</dbReference>
<gene>
    <name evidence="2" type="ordered locus">Gbem_1607</name>
</gene>
<dbReference type="Gene3D" id="3.40.50.150">
    <property type="entry name" value="Vaccinia Virus protein VP39"/>
    <property type="match status" value="1"/>
</dbReference>
<dbReference type="PANTHER" id="PTHR43591:SF24">
    <property type="entry name" value="2-METHOXY-6-POLYPRENYL-1,4-BENZOQUINOL METHYLASE, MITOCHONDRIAL"/>
    <property type="match status" value="1"/>
</dbReference>
<name>B5E8P0_CITBB</name>
<dbReference type="KEGG" id="gbm:Gbem_1607"/>
<dbReference type="EMBL" id="CP001124">
    <property type="protein sequence ID" value="ACH38625.1"/>
    <property type="molecule type" value="Genomic_DNA"/>
</dbReference>
<proteinExistence type="predicted"/>
<dbReference type="CDD" id="cd02440">
    <property type="entry name" value="AdoMet_MTases"/>
    <property type="match status" value="1"/>
</dbReference>
<dbReference type="RefSeq" id="WP_012530041.1">
    <property type="nucleotide sequence ID" value="NC_011146.1"/>
</dbReference>
<dbReference type="Pfam" id="PF08241">
    <property type="entry name" value="Methyltransf_11"/>
    <property type="match status" value="1"/>
</dbReference>
<keyword evidence="2" id="KW-0489">Methyltransferase</keyword>
<reference evidence="2 3" key="2">
    <citation type="journal article" date="2010" name="BMC Genomics">
        <title>The genome of Geobacter bemidjiensis, exemplar for the subsurface clade of Geobacter species that predominate in Fe(III)-reducing subsurface environments.</title>
        <authorList>
            <person name="Aklujkar M."/>
            <person name="Young N.D."/>
            <person name="Holmes D."/>
            <person name="Chavan M."/>
            <person name="Risso C."/>
            <person name="Kiss H.E."/>
            <person name="Han C.S."/>
            <person name="Land M.L."/>
            <person name="Lovley D.R."/>
        </authorList>
    </citation>
    <scope>NUCLEOTIDE SEQUENCE [LARGE SCALE GENOMIC DNA]</scope>
    <source>
        <strain evidence="3">ATCC BAA-1014 / DSM 16622 / JCM 12645 / Bem</strain>
    </source>
</reference>
<sequence>MKLNRDVTVRINWFLDNVVPPFLRDSRMFMGVLFWLLFRDKAARFLDFKEQAPGLGEAGLRALYKELRNSHLERDTDLNRECLQRILSDIVGETVLDVGCGSGYVARRIAELGLKKVAGLDTNLPQEARSDQRVQWLEGSAEFLPFATGAADTVVCSHTLEHVVDIERAVAELRRVAAMRLIVVVPMQREYKYTFDLHLHFFPYPFSLLKLMKNPEAICVVIGNDLYYCEERQGQNAG</sequence>
<reference evidence="2 3" key="1">
    <citation type="submission" date="2008-07" db="EMBL/GenBank/DDBJ databases">
        <title>Complete sequence of Geobacter bemidjiensis BEM.</title>
        <authorList>
            <consortium name="US DOE Joint Genome Institute"/>
            <person name="Lucas S."/>
            <person name="Copeland A."/>
            <person name="Lapidus A."/>
            <person name="Glavina del Rio T."/>
            <person name="Dalin E."/>
            <person name="Tice H."/>
            <person name="Bruce D."/>
            <person name="Goodwin L."/>
            <person name="Pitluck S."/>
            <person name="Kiss H."/>
            <person name="Brettin T."/>
            <person name="Detter J.C."/>
            <person name="Han C."/>
            <person name="Kuske C.R."/>
            <person name="Schmutz J."/>
            <person name="Larimer F."/>
            <person name="Land M."/>
            <person name="Hauser L."/>
            <person name="Kyrpides N."/>
            <person name="Lykidis A."/>
            <person name="Lovley D."/>
            <person name="Richardson P."/>
        </authorList>
    </citation>
    <scope>NUCLEOTIDE SEQUENCE [LARGE SCALE GENOMIC DNA]</scope>
    <source>
        <strain evidence="3">ATCC BAA-1014 / DSM 16622 / JCM 12645 / Bem</strain>
    </source>
</reference>
<evidence type="ECO:0000313" key="3">
    <source>
        <dbReference type="Proteomes" id="UP000008825"/>
    </source>
</evidence>
<dbReference type="GO" id="GO:0032259">
    <property type="term" value="P:methylation"/>
    <property type="evidence" value="ECO:0007669"/>
    <property type="project" value="UniProtKB-KW"/>
</dbReference>
<protein>
    <submittedName>
        <fullName evidence="2">SAM-dependent methyltransferase, type 11</fullName>
    </submittedName>
</protein>
<dbReference type="InterPro" id="IPR013216">
    <property type="entry name" value="Methyltransf_11"/>
</dbReference>
<dbReference type="AlphaFoldDB" id="B5E8P0"/>
<dbReference type="Proteomes" id="UP000008825">
    <property type="component" value="Chromosome"/>
</dbReference>
<evidence type="ECO:0000313" key="2">
    <source>
        <dbReference type="EMBL" id="ACH38625.1"/>
    </source>
</evidence>
<dbReference type="OrthoDB" id="9795085at2"/>
<dbReference type="eggNOG" id="COG2226">
    <property type="taxonomic scope" value="Bacteria"/>
</dbReference>
<dbReference type="InterPro" id="IPR029063">
    <property type="entry name" value="SAM-dependent_MTases_sf"/>
</dbReference>
<feature type="domain" description="Methyltransferase type 11" evidence="1">
    <location>
        <begin position="96"/>
        <end position="177"/>
    </location>
</feature>
<dbReference type="SUPFAM" id="SSF53335">
    <property type="entry name" value="S-adenosyl-L-methionine-dependent methyltransferases"/>
    <property type="match status" value="1"/>
</dbReference>
<keyword evidence="2" id="KW-0808">Transferase</keyword>
<evidence type="ECO:0000259" key="1">
    <source>
        <dbReference type="Pfam" id="PF08241"/>
    </source>
</evidence>
<dbReference type="GO" id="GO:0008757">
    <property type="term" value="F:S-adenosylmethionine-dependent methyltransferase activity"/>
    <property type="evidence" value="ECO:0007669"/>
    <property type="project" value="InterPro"/>
</dbReference>